<comment type="caution">
    <text evidence="4">The sequence shown here is derived from an EMBL/GenBank/DDBJ whole genome shotgun (WGS) entry which is preliminary data.</text>
</comment>
<feature type="region of interest" description="Disordered" evidence="2">
    <location>
        <begin position="939"/>
        <end position="963"/>
    </location>
</feature>
<feature type="compositionally biased region" description="Low complexity" evidence="2">
    <location>
        <begin position="371"/>
        <end position="391"/>
    </location>
</feature>
<keyword evidence="1" id="KW-0175">Coiled coil</keyword>
<dbReference type="GO" id="GO:0008017">
    <property type="term" value="F:microtubule binding"/>
    <property type="evidence" value="ECO:0007669"/>
    <property type="project" value="InterPro"/>
</dbReference>
<dbReference type="GO" id="GO:0003777">
    <property type="term" value="F:microtubule motor activity"/>
    <property type="evidence" value="ECO:0007669"/>
    <property type="project" value="InterPro"/>
</dbReference>
<evidence type="ECO:0000313" key="4">
    <source>
        <dbReference type="EMBL" id="KAF4142595.1"/>
    </source>
</evidence>
<dbReference type="SUPFAM" id="SSF52540">
    <property type="entry name" value="P-loop containing nucleoside triphosphate hydrolases"/>
    <property type="match status" value="1"/>
</dbReference>
<accession>A0A8S9UP08</accession>
<dbReference type="GO" id="GO:0005524">
    <property type="term" value="F:ATP binding"/>
    <property type="evidence" value="ECO:0007669"/>
    <property type="project" value="InterPro"/>
</dbReference>
<protein>
    <submittedName>
        <fullName evidence="4">Kinesin motor domain</fullName>
    </submittedName>
</protein>
<organism evidence="4 5">
    <name type="scientific">Phytophthora infestans</name>
    <name type="common">Potato late blight agent</name>
    <name type="synonym">Botrytis infestans</name>
    <dbReference type="NCBI Taxonomy" id="4787"/>
    <lineage>
        <taxon>Eukaryota</taxon>
        <taxon>Sar</taxon>
        <taxon>Stramenopiles</taxon>
        <taxon>Oomycota</taxon>
        <taxon>Peronosporomycetes</taxon>
        <taxon>Peronosporales</taxon>
        <taxon>Peronosporaceae</taxon>
        <taxon>Phytophthora</taxon>
    </lineage>
</organism>
<feature type="region of interest" description="Disordered" evidence="2">
    <location>
        <begin position="982"/>
        <end position="1010"/>
    </location>
</feature>
<dbReference type="AlphaFoldDB" id="A0A8S9UP08"/>
<dbReference type="EMBL" id="JAACNO010001166">
    <property type="protein sequence ID" value="KAF4142595.1"/>
    <property type="molecule type" value="Genomic_DNA"/>
</dbReference>
<reference evidence="4" key="1">
    <citation type="submission" date="2020-03" db="EMBL/GenBank/DDBJ databases">
        <title>Hybrid Assembly of Korean Phytophthora infestans isolates.</title>
        <authorList>
            <person name="Prokchorchik M."/>
            <person name="Lee Y."/>
            <person name="Seo J."/>
            <person name="Cho J.-H."/>
            <person name="Park Y.-E."/>
            <person name="Jang D.-C."/>
            <person name="Im J.-S."/>
            <person name="Choi J.-G."/>
            <person name="Park H.-J."/>
            <person name="Lee G.-B."/>
            <person name="Lee Y.-G."/>
            <person name="Hong S.-Y."/>
            <person name="Cho K."/>
            <person name="Sohn K.H."/>
        </authorList>
    </citation>
    <scope>NUCLEOTIDE SEQUENCE</scope>
    <source>
        <strain evidence="4">KR_2_A2</strain>
    </source>
</reference>
<feature type="coiled-coil region" evidence="1">
    <location>
        <begin position="521"/>
        <end position="562"/>
    </location>
</feature>
<gene>
    <name evidence="4" type="ORF">GN958_ATG08196</name>
</gene>
<evidence type="ECO:0000256" key="1">
    <source>
        <dbReference type="SAM" id="Coils"/>
    </source>
</evidence>
<dbReference type="InterPro" id="IPR001752">
    <property type="entry name" value="Kinesin_motor_dom"/>
</dbReference>
<name>A0A8S9UP08_PHYIN</name>
<dbReference type="SMART" id="SM00129">
    <property type="entry name" value="KISc"/>
    <property type="match status" value="1"/>
</dbReference>
<proteinExistence type="predicted"/>
<feature type="compositionally biased region" description="Low complexity" evidence="2">
    <location>
        <begin position="989"/>
        <end position="1001"/>
    </location>
</feature>
<feature type="region of interest" description="Disordered" evidence="2">
    <location>
        <begin position="318"/>
        <end position="422"/>
    </location>
</feature>
<feature type="compositionally biased region" description="Polar residues" evidence="2">
    <location>
        <begin position="320"/>
        <end position="329"/>
    </location>
</feature>
<dbReference type="GO" id="GO:0007018">
    <property type="term" value="P:microtubule-based movement"/>
    <property type="evidence" value="ECO:0007669"/>
    <property type="project" value="InterPro"/>
</dbReference>
<feature type="coiled-coil region" evidence="1">
    <location>
        <begin position="626"/>
        <end position="886"/>
    </location>
</feature>
<dbReference type="InterPro" id="IPR036961">
    <property type="entry name" value="Kinesin_motor_dom_sf"/>
</dbReference>
<dbReference type="Pfam" id="PF00225">
    <property type="entry name" value="Kinesin"/>
    <property type="match status" value="1"/>
</dbReference>
<dbReference type="InterPro" id="IPR027417">
    <property type="entry name" value="P-loop_NTPase"/>
</dbReference>
<feature type="domain" description="Kinesin motor" evidence="3">
    <location>
        <begin position="1"/>
        <end position="314"/>
    </location>
</feature>
<sequence>MERAHVLIRLRGDASVSTSVGICRTSSTTVRLEHSEMSPGVASITFEQVFDVNDSNSRVFQTSLTGAIDDFIGGKAVTLIATGATNAGKSFACHGDQERPSSRKFEPGLITLAIRRVFSNLESEIKDGGKCNVLLSCWGIGRSGTSNPEALVDLLAAGTSVTTEDMEKAMVDHSLVVRTPAEAVHLYSKALERVKCAEKQDFVFVLHVETLSPHGEARRGRLVVMDIHGGSIVEPRGEVASQTQKKTRGEYFLDTQFPVNETLSAGFGPFVGNTSSTYVLVAIQTPAPFQQQAIQSLLYACKAKEIKSSCSINCIPSSIEKNNANQPGETPNRLPMDAENQSPGCREDYDVPKSPPPSSVDQCAGFHTNRTVSPVSPPLSTTSNSSTSELPHQAREPVMSPILSPSTSCESEESLKQSTVSRRVRRAYDIAKAATSSPLKSSAVSTASSNQTGDSTAHAAVNELLKHLSPDSLRGLSLQAKCEQIRTTQAELERALAHEISIKDKCVDRISRLSQTMSCQVVEHEQQLHEALTAKHAAESQLQDLTVKFDDVGREVTRLQEEVRLLKAGSAAAPTSENERSMLHTLSTRLEEAMIQAKDVITYKDGVIQSLKERLQLASKRGADTIALLQQERSEFEREKTNLLAQLQQSKDSSASKKDEEVSRLQAENMALEQQKAALTVKVAQLTLELETARSQWTQDARDREHRAEKRCEKQVAQAEEQLEQATTAMQQQMAQFRAELDMKVAKQRVAAQVACRAGELKCAGMERELQRMKVKLAKQKVKMDKKTRALVASAQQEHKEPVEMLKRELEALSGRLIAAVEREQEAIRRAEESEDAGERLEADVQRLKTSASELERERAVLGNLYKDLEADKDAVEAKLELRKREMEQSLAQQIMAVEARVNKERDDQVQTLIDQHNVEVDRLSAEARDREERIAELTQLARHSSSSAASEDGSLTSDSSRQKSIDELDALIVAKERRYRHLEKRSKASSSSRSPSSSPPTEKASSCLKRELTHKEEKIAELSARQKELLVALATANEQETRAKQQAQETKTQRENELAQYEDALQQLNSLKRENWNLSLALHVTEASKQQRKAPQANLIY</sequence>
<evidence type="ECO:0000259" key="3">
    <source>
        <dbReference type="SMART" id="SM00129"/>
    </source>
</evidence>
<dbReference type="Proteomes" id="UP000704712">
    <property type="component" value="Unassembled WGS sequence"/>
</dbReference>
<evidence type="ECO:0000313" key="5">
    <source>
        <dbReference type="Proteomes" id="UP000704712"/>
    </source>
</evidence>
<dbReference type="Gene3D" id="3.40.850.10">
    <property type="entry name" value="Kinesin motor domain"/>
    <property type="match status" value="1"/>
</dbReference>
<feature type="region of interest" description="Disordered" evidence="2">
    <location>
        <begin position="435"/>
        <end position="455"/>
    </location>
</feature>
<evidence type="ECO:0000256" key="2">
    <source>
        <dbReference type="SAM" id="MobiDB-lite"/>
    </source>
</evidence>